<keyword evidence="2" id="KW-1133">Transmembrane helix</keyword>
<protein>
    <submittedName>
        <fullName evidence="3">Uncharacterized protein</fullName>
    </submittedName>
</protein>
<sequence>MTQHPTNHDYADFTNQEPSAPTAHPAAHDHGRGHGWLMWLMCLPMLILVGVLIATGTLRTGAVLYAVGCLAMMAAMMAWMNHADRSR</sequence>
<feature type="transmembrane region" description="Helical" evidence="2">
    <location>
        <begin position="62"/>
        <end position="80"/>
    </location>
</feature>
<organism evidence="3 4">
    <name type="scientific">Arsenicicoccus piscis</name>
    <dbReference type="NCBI Taxonomy" id="673954"/>
    <lineage>
        <taxon>Bacteria</taxon>
        <taxon>Bacillati</taxon>
        <taxon>Actinomycetota</taxon>
        <taxon>Actinomycetes</taxon>
        <taxon>Micrococcales</taxon>
        <taxon>Intrasporangiaceae</taxon>
        <taxon>Arsenicicoccus</taxon>
    </lineage>
</organism>
<dbReference type="EMBL" id="BSUJ01000001">
    <property type="protein sequence ID" value="GMA21662.1"/>
    <property type="molecule type" value="Genomic_DNA"/>
</dbReference>
<feature type="transmembrane region" description="Helical" evidence="2">
    <location>
        <begin position="36"/>
        <end position="56"/>
    </location>
</feature>
<keyword evidence="2" id="KW-0472">Membrane</keyword>
<feature type="compositionally biased region" description="Basic and acidic residues" evidence="1">
    <location>
        <begin position="1"/>
        <end position="11"/>
    </location>
</feature>
<evidence type="ECO:0000256" key="1">
    <source>
        <dbReference type="SAM" id="MobiDB-lite"/>
    </source>
</evidence>
<reference evidence="4" key="1">
    <citation type="journal article" date="2019" name="Int. J. Syst. Evol. Microbiol.">
        <title>The Global Catalogue of Microorganisms (GCM) 10K type strain sequencing project: providing services to taxonomists for standard genome sequencing and annotation.</title>
        <authorList>
            <consortium name="The Broad Institute Genomics Platform"/>
            <consortium name="The Broad Institute Genome Sequencing Center for Infectious Disease"/>
            <person name="Wu L."/>
            <person name="Ma J."/>
        </authorList>
    </citation>
    <scope>NUCLEOTIDE SEQUENCE [LARGE SCALE GENOMIC DNA]</scope>
    <source>
        <strain evidence="4">NBRC 105830</strain>
    </source>
</reference>
<gene>
    <name evidence="3" type="ORF">GCM10025862_36830</name>
</gene>
<accession>A0ABQ6HUM2</accession>
<keyword evidence="2" id="KW-0812">Transmembrane</keyword>
<comment type="caution">
    <text evidence="3">The sequence shown here is derived from an EMBL/GenBank/DDBJ whole genome shotgun (WGS) entry which is preliminary data.</text>
</comment>
<evidence type="ECO:0000313" key="3">
    <source>
        <dbReference type="EMBL" id="GMA21662.1"/>
    </source>
</evidence>
<dbReference type="Proteomes" id="UP001157109">
    <property type="component" value="Unassembled WGS sequence"/>
</dbReference>
<name>A0ABQ6HUM2_9MICO</name>
<keyword evidence="4" id="KW-1185">Reference proteome</keyword>
<proteinExistence type="predicted"/>
<dbReference type="RefSeq" id="WP_241443556.1">
    <property type="nucleotide sequence ID" value="NZ_BSUJ01000001.1"/>
</dbReference>
<feature type="region of interest" description="Disordered" evidence="1">
    <location>
        <begin position="1"/>
        <end position="30"/>
    </location>
</feature>
<evidence type="ECO:0000313" key="4">
    <source>
        <dbReference type="Proteomes" id="UP001157109"/>
    </source>
</evidence>
<evidence type="ECO:0000256" key="2">
    <source>
        <dbReference type="SAM" id="Phobius"/>
    </source>
</evidence>